<feature type="region of interest" description="Disordered" evidence="1">
    <location>
        <begin position="393"/>
        <end position="497"/>
    </location>
</feature>
<comment type="caution">
    <text evidence="2">The sequence shown here is derived from an EMBL/GenBank/DDBJ whole genome shotgun (WGS) entry which is preliminary data.</text>
</comment>
<feature type="region of interest" description="Disordered" evidence="1">
    <location>
        <begin position="537"/>
        <end position="563"/>
    </location>
</feature>
<organism evidence="2 3">
    <name type="scientific">Crepidotus variabilis</name>
    <dbReference type="NCBI Taxonomy" id="179855"/>
    <lineage>
        <taxon>Eukaryota</taxon>
        <taxon>Fungi</taxon>
        <taxon>Dikarya</taxon>
        <taxon>Basidiomycota</taxon>
        <taxon>Agaricomycotina</taxon>
        <taxon>Agaricomycetes</taxon>
        <taxon>Agaricomycetidae</taxon>
        <taxon>Agaricales</taxon>
        <taxon>Agaricineae</taxon>
        <taxon>Crepidotaceae</taxon>
        <taxon>Crepidotus</taxon>
    </lineage>
</organism>
<feature type="compositionally biased region" description="Basic and acidic residues" evidence="1">
    <location>
        <begin position="551"/>
        <end position="563"/>
    </location>
</feature>
<evidence type="ECO:0000256" key="1">
    <source>
        <dbReference type="SAM" id="MobiDB-lite"/>
    </source>
</evidence>
<feature type="compositionally biased region" description="Polar residues" evidence="1">
    <location>
        <begin position="813"/>
        <end position="833"/>
    </location>
</feature>
<feature type="compositionally biased region" description="Polar residues" evidence="1">
    <location>
        <begin position="146"/>
        <end position="159"/>
    </location>
</feature>
<keyword evidence="3" id="KW-1185">Reference proteome</keyword>
<feature type="compositionally biased region" description="Pro residues" evidence="1">
    <location>
        <begin position="196"/>
        <end position="246"/>
    </location>
</feature>
<evidence type="ECO:0000313" key="3">
    <source>
        <dbReference type="Proteomes" id="UP000807306"/>
    </source>
</evidence>
<dbReference type="AlphaFoldDB" id="A0A9P6EIH7"/>
<proteinExistence type="predicted"/>
<dbReference type="PANTHER" id="PTHR48125:SF12">
    <property type="entry name" value="AT HOOK TRANSCRIPTION FACTOR FAMILY-RELATED"/>
    <property type="match status" value="1"/>
</dbReference>
<reference evidence="2" key="1">
    <citation type="submission" date="2020-11" db="EMBL/GenBank/DDBJ databases">
        <authorList>
            <consortium name="DOE Joint Genome Institute"/>
            <person name="Ahrendt S."/>
            <person name="Riley R."/>
            <person name="Andreopoulos W."/>
            <person name="Labutti K."/>
            <person name="Pangilinan J."/>
            <person name="Ruiz-Duenas F.J."/>
            <person name="Barrasa J.M."/>
            <person name="Sanchez-Garcia M."/>
            <person name="Camarero S."/>
            <person name="Miyauchi S."/>
            <person name="Serrano A."/>
            <person name="Linde D."/>
            <person name="Babiker R."/>
            <person name="Drula E."/>
            <person name="Ayuso-Fernandez I."/>
            <person name="Pacheco R."/>
            <person name="Padilla G."/>
            <person name="Ferreira P."/>
            <person name="Barriuso J."/>
            <person name="Kellner H."/>
            <person name="Castanera R."/>
            <person name="Alfaro M."/>
            <person name="Ramirez L."/>
            <person name="Pisabarro A.G."/>
            <person name="Kuo A."/>
            <person name="Tritt A."/>
            <person name="Lipzen A."/>
            <person name="He G."/>
            <person name="Yan M."/>
            <person name="Ng V."/>
            <person name="Cullen D."/>
            <person name="Martin F."/>
            <person name="Rosso M.-N."/>
            <person name="Henrissat B."/>
            <person name="Hibbett D."/>
            <person name="Martinez A.T."/>
            <person name="Grigoriev I.V."/>
        </authorList>
    </citation>
    <scope>NUCLEOTIDE SEQUENCE</scope>
    <source>
        <strain evidence="2">CBS 506.95</strain>
    </source>
</reference>
<evidence type="ECO:0000313" key="2">
    <source>
        <dbReference type="EMBL" id="KAF9529467.1"/>
    </source>
</evidence>
<feature type="compositionally biased region" description="Acidic residues" evidence="1">
    <location>
        <begin position="411"/>
        <end position="428"/>
    </location>
</feature>
<feature type="compositionally biased region" description="Polar residues" evidence="1">
    <location>
        <begin position="789"/>
        <end position="799"/>
    </location>
</feature>
<feature type="compositionally biased region" description="Low complexity" evidence="1">
    <location>
        <begin position="429"/>
        <end position="455"/>
    </location>
</feature>
<feature type="region of interest" description="Disordered" evidence="1">
    <location>
        <begin position="195"/>
        <end position="264"/>
    </location>
</feature>
<dbReference type="EMBL" id="MU157846">
    <property type="protein sequence ID" value="KAF9529467.1"/>
    <property type="molecule type" value="Genomic_DNA"/>
</dbReference>
<feature type="region of interest" description="Disordered" evidence="1">
    <location>
        <begin position="789"/>
        <end position="833"/>
    </location>
</feature>
<sequence length="833" mass="92941">MPLIRCFFYTSDGLPIKGSHGCQRASCTYVHPVDRDWDRAAPSNRRPRQFEDSSERGWGIRYSRSPSPKRSPFRRRRSRDRWPSPSPSTHSGRSTSRVAELDSRKNEPPSAKGIQHSSSTNSNNAGTEPTRSTTPTGPLLNRKSRSSGPSIPGTSTASRPKTPEPSSSFSISSSPPTAPKSLLAISSKRVDNVPSVTPPVIIPHKPTPPLPPSDPPRQPSMSPPSSSPMPPPPPPDAPAPPLPIPEIPKQLTIKPPSPPPELTVEEKRKLWEDRIKLFADVYLAKETLADREKDHQFALDIVNSNYFSTFDDDEKTRIQNDLASTTVAKDKANAEFESAQAMLLDQGTWPIVPPPENPLEEEQRQQHGEILKYVQGLGETVEAMNKLLGNLPTLKQPPSWNPLQPQKEYVDPDEEGFDDAMDLDEDEVPGAASSAPPPTLASIGQTSTSSRPSLPTRKRRRVDGESNEAGPSAQPNDIVQPAPSRPVVQDPDLPTREEVEELLERLINMENQAFELDQQATIYEQAISDEFDSRLDHILEDHSAEKKKKEKEKEEAQKQARSKEIERVTMESNRLGTDVTEMATHLSSLLEKVELMETKLDEERSMRDQGFTQVIEFEERLKKFQESRDANQRTIQTLEAALKAYQTAPSPPPTPPTQISLPTPEYILSGIQDQLIEAVRQSLQPMAEQYRKDVDDLVKANNKDVLEKVWPRMDLVMKLLATAADKLEIEQKMVLSRQKPNPVPQITTSQQGHSQTHAQQPRVALPPNAPLQIQQPRTQYPHQVQYNGSASSITHTTPGSVHVPYNPEIYSPRQHQFQQRGPSTSNPNGTVPR</sequence>
<feature type="compositionally biased region" description="Polar residues" evidence="1">
    <location>
        <begin position="115"/>
        <end position="136"/>
    </location>
</feature>
<dbReference type="OrthoDB" id="2749714at2759"/>
<feature type="compositionally biased region" description="Polar residues" evidence="1">
    <location>
        <begin position="744"/>
        <end position="759"/>
    </location>
</feature>
<dbReference type="Proteomes" id="UP000807306">
    <property type="component" value="Unassembled WGS sequence"/>
</dbReference>
<gene>
    <name evidence="2" type="ORF">CPB83DRAFT_882892</name>
</gene>
<feature type="region of interest" description="Disordered" evidence="1">
    <location>
        <begin position="37"/>
        <end position="182"/>
    </location>
</feature>
<protein>
    <submittedName>
        <fullName evidence="2">Uncharacterized protein</fullName>
    </submittedName>
</protein>
<name>A0A9P6EIH7_9AGAR</name>
<feature type="region of interest" description="Disordered" evidence="1">
    <location>
        <begin position="736"/>
        <end position="761"/>
    </location>
</feature>
<accession>A0A9P6EIH7</accession>
<feature type="compositionally biased region" description="Low complexity" evidence="1">
    <location>
        <begin position="164"/>
        <end position="175"/>
    </location>
</feature>
<dbReference type="PANTHER" id="PTHR48125">
    <property type="entry name" value="LP07818P1"/>
    <property type="match status" value="1"/>
</dbReference>